<evidence type="ECO:0000313" key="8">
    <source>
        <dbReference type="EMBL" id="KAK3326571.1"/>
    </source>
</evidence>
<keyword evidence="9" id="KW-1185">Reference proteome</keyword>
<evidence type="ECO:0000256" key="6">
    <source>
        <dbReference type="SAM" id="MobiDB-lite"/>
    </source>
</evidence>
<name>A0AAE0ILK1_9PEZI</name>
<evidence type="ECO:0000259" key="7">
    <source>
        <dbReference type="PROSITE" id="PS50157"/>
    </source>
</evidence>
<keyword evidence="3 5" id="KW-0863">Zinc-finger</keyword>
<dbReference type="GO" id="GO:0005634">
    <property type="term" value="C:nucleus"/>
    <property type="evidence" value="ECO:0007669"/>
    <property type="project" value="UniProtKB-ARBA"/>
</dbReference>
<dbReference type="EMBL" id="JAUEDM010000002">
    <property type="protein sequence ID" value="KAK3326571.1"/>
    <property type="molecule type" value="Genomic_DNA"/>
</dbReference>
<feature type="domain" description="C2H2-type" evidence="7">
    <location>
        <begin position="228"/>
        <end position="257"/>
    </location>
</feature>
<gene>
    <name evidence="8" type="ORF">B0H66DRAFT_165102</name>
</gene>
<feature type="region of interest" description="Disordered" evidence="6">
    <location>
        <begin position="151"/>
        <end position="173"/>
    </location>
</feature>
<keyword evidence="4" id="KW-0862">Zinc</keyword>
<feature type="region of interest" description="Disordered" evidence="6">
    <location>
        <begin position="1"/>
        <end position="22"/>
    </location>
</feature>
<accession>A0AAE0ILK1</accession>
<dbReference type="PANTHER" id="PTHR19818:SF139">
    <property type="entry name" value="PAIR-RULE PROTEIN ODD-PAIRED"/>
    <property type="match status" value="1"/>
</dbReference>
<feature type="domain" description="C2H2-type" evidence="7">
    <location>
        <begin position="289"/>
        <end position="316"/>
    </location>
</feature>
<dbReference type="GO" id="GO:0000981">
    <property type="term" value="F:DNA-binding transcription factor activity, RNA polymerase II-specific"/>
    <property type="evidence" value="ECO:0007669"/>
    <property type="project" value="TreeGrafter"/>
</dbReference>
<evidence type="ECO:0000313" key="9">
    <source>
        <dbReference type="Proteomes" id="UP001283341"/>
    </source>
</evidence>
<dbReference type="FunFam" id="3.30.160.60:FF:000358">
    <property type="entry name" value="zinc finger protein 24"/>
    <property type="match status" value="1"/>
</dbReference>
<dbReference type="InterPro" id="IPR013087">
    <property type="entry name" value="Znf_C2H2_type"/>
</dbReference>
<protein>
    <recommendedName>
        <fullName evidence="7">C2H2-type domain-containing protein</fullName>
    </recommendedName>
</protein>
<evidence type="ECO:0000256" key="1">
    <source>
        <dbReference type="ARBA" id="ARBA00022723"/>
    </source>
</evidence>
<feature type="compositionally biased region" description="Basic and acidic residues" evidence="6">
    <location>
        <begin position="163"/>
        <end position="173"/>
    </location>
</feature>
<dbReference type="GO" id="GO:0000978">
    <property type="term" value="F:RNA polymerase II cis-regulatory region sequence-specific DNA binding"/>
    <property type="evidence" value="ECO:0007669"/>
    <property type="project" value="TreeGrafter"/>
</dbReference>
<reference evidence="8" key="2">
    <citation type="submission" date="2023-06" db="EMBL/GenBank/DDBJ databases">
        <authorList>
            <consortium name="Lawrence Berkeley National Laboratory"/>
            <person name="Haridas S."/>
            <person name="Hensen N."/>
            <person name="Bonometti L."/>
            <person name="Westerberg I."/>
            <person name="Brannstrom I.O."/>
            <person name="Guillou S."/>
            <person name="Cros-Aarteil S."/>
            <person name="Calhoun S."/>
            <person name="Kuo A."/>
            <person name="Mondo S."/>
            <person name="Pangilinan J."/>
            <person name="Riley R."/>
            <person name="Labutti K."/>
            <person name="Andreopoulos B."/>
            <person name="Lipzen A."/>
            <person name="Chen C."/>
            <person name="Yanf M."/>
            <person name="Daum C."/>
            <person name="Ng V."/>
            <person name="Clum A."/>
            <person name="Steindorff A."/>
            <person name="Ohm R."/>
            <person name="Martin F."/>
            <person name="Silar P."/>
            <person name="Natvig D."/>
            <person name="Lalanne C."/>
            <person name="Gautier V."/>
            <person name="Ament-Velasquez S.L."/>
            <person name="Kruys A."/>
            <person name="Hutchinson M.I."/>
            <person name="Powell A.J."/>
            <person name="Barry K."/>
            <person name="Miller A.N."/>
            <person name="Grigoriev I.V."/>
            <person name="Debuchy R."/>
            <person name="Gladieux P."/>
            <person name="Thoren M.H."/>
            <person name="Johannesson H."/>
        </authorList>
    </citation>
    <scope>NUCLEOTIDE SEQUENCE</scope>
    <source>
        <strain evidence="8">CBS 118394</strain>
    </source>
</reference>
<dbReference type="Gene3D" id="3.30.160.60">
    <property type="entry name" value="Classic Zinc Finger"/>
    <property type="match status" value="4"/>
</dbReference>
<dbReference type="PROSITE" id="PS00028">
    <property type="entry name" value="ZINC_FINGER_C2H2_1"/>
    <property type="match status" value="2"/>
</dbReference>
<keyword evidence="2" id="KW-0677">Repeat</keyword>
<evidence type="ECO:0000256" key="2">
    <source>
        <dbReference type="ARBA" id="ARBA00022737"/>
    </source>
</evidence>
<reference evidence="8" key="1">
    <citation type="journal article" date="2023" name="Mol. Phylogenet. Evol.">
        <title>Genome-scale phylogeny and comparative genomics of the fungal order Sordariales.</title>
        <authorList>
            <person name="Hensen N."/>
            <person name="Bonometti L."/>
            <person name="Westerberg I."/>
            <person name="Brannstrom I.O."/>
            <person name="Guillou S."/>
            <person name="Cros-Aarteil S."/>
            <person name="Calhoun S."/>
            <person name="Haridas S."/>
            <person name="Kuo A."/>
            <person name="Mondo S."/>
            <person name="Pangilinan J."/>
            <person name="Riley R."/>
            <person name="LaButti K."/>
            <person name="Andreopoulos B."/>
            <person name="Lipzen A."/>
            <person name="Chen C."/>
            <person name="Yan M."/>
            <person name="Daum C."/>
            <person name="Ng V."/>
            <person name="Clum A."/>
            <person name="Steindorff A."/>
            <person name="Ohm R.A."/>
            <person name="Martin F."/>
            <person name="Silar P."/>
            <person name="Natvig D.O."/>
            <person name="Lalanne C."/>
            <person name="Gautier V."/>
            <person name="Ament-Velasquez S.L."/>
            <person name="Kruys A."/>
            <person name="Hutchinson M.I."/>
            <person name="Powell A.J."/>
            <person name="Barry K."/>
            <person name="Miller A.N."/>
            <person name="Grigoriev I.V."/>
            <person name="Debuchy R."/>
            <person name="Gladieux P."/>
            <person name="Hiltunen Thoren M."/>
            <person name="Johannesson H."/>
        </authorList>
    </citation>
    <scope>NUCLEOTIDE SEQUENCE</scope>
    <source>
        <strain evidence="8">CBS 118394</strain>
    </source>
</reference>
<dbReference type="AlphaFoldDB" id="A0AAE0ILK1"/>
<dbReference type="PANTHER" id="PTHR19818">
    <property type="entry name" value="ZINC FINGER PROTEIN ZIC AND GLI"/>
    <property type="match status" value="1"/>
</dbReference>
<evidence type="ECO:0000256" key="4">
    <source>
        <dbReference type="ARBA" id="ARBA00022833"/>
    </source>
</evidence>
<feature type="region of interest" description="Disordered" evidence="6">
    <location>
        <begin position="74"/>
        <end position="139"/>
    </location>
</feature>
<dbReference type="InterPro" id="IPR036236">
    <property type="entry name" value="Znf_C2H2_sf"/>
</dbReference>
<sequence>MDPAVMSYDSRSVTSAPLHRPTMAPQFFPQFSTAPMTSMTAPQYLPCLPPVTFGGYTNSYTPTPVLGSPFRHYPNRPQLRVMPPTADVGQRYQDPRHSPSPSVKSDGQLSTRSIVSNQSTDSRTMVSGPTVEETPEVVGRTRIDALMKTIQAKGGAEPVPTELKTEQDQGTPRHDIKMEQLATPSPPRQQQFRVPLPQQTLQVPRASLHPQQTQEPHLQQRRLNKKRYLCTIPGCSKTFSQKTHLVTHIRSHTGEQPYVCNFGCGKRFSQLGNQKLQIHERRHTGERPYTCSECGKRFPQRGNLRAHASSHSKTKPYVCHLDKCDKQFTQLGNLKNKFHSKTLEALISKFATIDSSTVSKEDIQLWEYFSSLYKHSNKGIKGRGKHHKVKPVTQLVTPTTPTSTTSTHAPHASVYNTPHMHGLPQILNTPLLHPVPHHGFSHPASYSTTNRSHHPLISPNSRGDLHGAYEMFDAEEESVAGSGASTVYDDDHGRELAFGDRMY</sequence>
<organism evidence="8 9">
    <name type="scientific">Apodospora peruviana</name>
    <dbReference type="NCBI Taxonomy" id="516989"/>
    <lineage>
        <taxon>Eukaryota</taxon>
        <taxon>Fungi</taxon>
        <taxon>Dikarya</taxon>
        <taxon>Ascomycota</taxon>
        <taxon>Pezizomycotina</taxon>
        <taxon>Sordariomycetes</taxon>
        <taxon>Sordariomycetidae</taxon>
        <taxon>Sordariales</taxon>
        <taxon>Lasiosphaeriaceae</taxon>
        <taxon>Apodospora</taxon>
    </lineage>
</organism>
<dbReference type="SUPFAM" id="SSF57667">
    <property type="entry name" value="beta-beta-alpha zinc fingers"/>
    <property type="match status" value="2"/>
</dbReference>
<comment type="caution">
    <text evidence="8">The sequence shown here is derived from an EMBL/GenBank/DDBJ whole genome shotgun (WGS) entry which is preliminary data.</text>
</comment>
<keyword evidence="1" id="KW-0479">Metal-binding</keyword>
<dbReference type="Proteomes" id="UP001283341">
    <property type="component" value="Unassembled WGS sequence"/>
</dbReference>
<dbReference type="FunFam" id="3.30.160.60:FF:002343">
    <property type="entry name" value="Zinc finger protein 33A"/>
    <property type="match status" value="1"/>
</dbReference>
<proteinExistence type="predicted"/>
<feature type="compositionally biased region" description="Polar residues" evidence="6">
    <location>
        <begin position="99"/>
        <end position="127"/>
    </location>
</feature>
<feature type="domain" description="C2H2-type" evidence="7">
    <location>
        <begin position="258"/>
        <end position="288"/>
    </location>
</feature>
<dbReference type="GO" id="GO:0045944">
    <property type="term" value="P:positive regulation of transcription by RNA polymerase II"/>
    <property type="evidence" value="ECO:0007669"/>
    <property type="project" value="UniProtKB-ARBA"/>
</dbReference>
<dbReference type="InterPro" id="IPR050329">
    <property type="entry name" value="GLI_C2H2-zinc-finger"/>
</dbReference>
<dbReference type="GO" id="GO:0008270">
    <property type="term" value="F:zinc ion binding"/>
    <property type="evidence" value="ECO:0007669"/>
    <property type="project" value="UniProtKB-KW"/>
</dbReference>
<evidence type="ECO:0000256" key="5">
    <source>
        <dbReference type="PROSITE-ProRule" id="PRU00042"/>
    </source>
</evidence>
<dbReference type="Pfam" id="PF00096">
    <property type="entry name" value="zf-C2H2"/>
    <property type="match status" value="2"/>
</dbReference>
<evidence type="ECO:0000256" key="3">
    <source>
        <dbReference type="ARBA" id="ARBA00022771"/>
    </source>
</evidence>
<dbReference type="SMART" id="SM00355">
    <property type="entry name" value="ZnF_C2H2"/>
    <property type="match status" value="4"/>
</dbReference>
<dbReference type="PROSITE" id="PS50157">
    <property type="entry name" value="ZINC_FINGER_C2H2_2"/>
    <property type="match status" value="3"/>
</dbReference>